<dbReference type="SUPFAM" id="SSF53223">
    <property type="entry name" value="Aminoacid dehydrogenase-like, N-terminal domain"/>
    <property type="match status" value="1"/>
</dbReference>
<dbReference type="EMBL" id="CP091430">
    <property type="protein sequence ID" value="UVI30076.1"/>
    <property type="molecule type" value="Genomic_DNA"/>
</dbReference>
<accession>A0ABY5S838</accession>
<dbReference type="Gene3D" id="1.10.285.10">
    <property type="entry name" value="Glutamate Dehydrogenase, chain A, domain 3"/>
    <property type="match status" value="2"/>
</dbReference>
<dbReference type="SMART" id="SM00839">
    <property type="entry name" value="ELFV_dehydrog"/>
    <property type="match status" value="1"/>
</dbReference>
<dbReference type="Pfam" id="PF00208">
    <property type="entry name" value="ELFV_dehydrog"/>
    <property type="match status" value="1"/>
</dbReference>
<dbReference type="InterPro" id="IPR033922">
    <property type="entry name" value="NAD_bind_Glu_DH"/>
</dbReference>
<dbReference type="PRINTS" id="PR00082">
    <property type="entry name" value="GLFDHDRGNASE"/>
</dbReference>
<dbReference type="InterPro" id="IPR033524">
    <property type="entry name" value="Glu/Leu/Phe/Val_DH_AS"/>
</dbReference>
<organism evidence="8 9">
    <name type="scientific">Paenibacillus spongiae</name>
    <dbReference type="NCBI Taxonomy" id="2909671"/>
    <lineage>
        <taxon>Bacteria</taxon>
        <taxon>Bacillati</taxon>
        <taxon>Bacillota</taxon>
        <taxon>Bacilli</taxon>
        <taxon>Bacillales</taxon>
        <taxon>Paenibacillaceae</taxon>
        <taxon>Paenibacillus</taxon>
    </lineage>
</organism>
<comment type="subunit">
    <text evidence="2">Homohexamer.</text>
</comment>
<dbReference type="CDD" id="cd05313">
    <property type="entry name" value="NAD_bind_2_Glu_DH"/>
    <property type="match status" value="1"/>
</dbReference>
<evidence type="ECO:0000256" key="4">
    <source>
        <dbReference type="ARBA" id="ARBA00023002"/>
    </source>
</evidence>
<evidence type="ECO:0000256" key="3">
    <source>
        <dbReference type="ARBA" id="ARBA00012896"/>
    </source>
</evidence>
<dbReference type="PROSITE" id="PS00074">
    <property type="entry name" value="GLFV_DEHYDROGENASE"/>
    <property type="match status" value="1"/>
</dbReference>
<evidence type="ECO:0000256" key="2">
    <source>
        <dbReference type="ARBA" id="ARBA00011643"/>
    </source>
</evidence>
<dbReference type="PANTHER" id="PTHR43571">
    <property type="entry name" value="NADP-SPECIFIC GLUTAMATE DEHYDROGENASE 1-RELATED"/>
    <property type="match status" value="1"/>
</dbReference>
<dbReference type="InterPro" id="IPR006097">
    <property type="entry name" value="Glu/Leu/Phe/Val/Trp_DH_dimer"/>
</dbReference>
<dbReference type="Gene3D" id="3.40.50.720">
    <property type="entry name" value="NAD(P)-binding Rossmann-like Domain"/>
    <property type="match status" value="1"/>
</dbReference>
<dbReference type="InterPro" id="IPR046346">
    <property type="entry name" value="Aminoacid_DH-like_N_sf"/>
</dbReference>
<proteinExistence type="inferred from homology"/>
<name>A0ABY5S838_9BACL</name>
<evidence type="ECO:0000313" key="9">
    <source>
        <dbReference type="Proteomes" id="UP001057877"/>
    </source>
</evidence>
<evidence type="ECO:0000256" key="1">
    <source>
        <dbReference type="ARBA" id="ARBA00006382"/>
    </source>
</evidence>
<evidence type="ECO:0000259" key="7">
    <source>
        <dbReference type="SMART" id="SM00839"/>
    </source>
</evidence>
<dbReference type="InterPro" id="IPR050724">
    <property type="entry name" value="Glu_Leu_Phe_Val_DH"/>
</dbReference>
<dbReference type="GO" id="GO:0004354">
    <property type="term" value="F:glutamate dehydrogenase (NADP+) activity"/>
    <property type="evidence" value="ECO:0007669"/>
    <property type="project" value="UniProtKB-EC"/>
</dbReference>
<evidence type="ECO:0000256" key="5">
    <source>
        <dbReference type="PIRNR" id="PIRNR000185"/>
    </source>
</evidence>
<dbReference type="NCBIfam" id="NF006929">
    <property type="entry name" value="PRK09414.1"/>
    <property type="match status" value="1"/>
</dbReference>
<feature type="domain" description="Glutamate/phenylalanine/leucine/valine/L-tryptophan dehydrogenase C-terminal" evidence="7">
    <location>
        <begin position="210"/>
        <end position="451"/>
    </location>
</feature>
<dbReference type="InterPro" id="IPR014362">
    <property type="entry name" value="Glu_DH"/>
</dbReference>
<dbReference type="InterPro" id="IPR036291">
    <property type="entry name" value="NAD(P)-bd_dom_sf"/>
</dbReference>
<sequence>MLITTGKGTDYVKAVYESVIKRNPNEEEFHQAVYEILFSLAPVFDRHPEFIKAGILERLVEPERMVSFRVPWVDDQGKVRVNRGFRVQFNSANGPYKGGLRFHPSVNASIIKFLGFEQIFKNSLTGLPIGGGKGGADFDPKGKSDMEMMRFCQSFMTELYRFIGPDTDVPAGDIGVGAAEIGYMFGQYKRIRNANEAGVLTGKGLDYGGSLIRKEATGYGAVYFAEEMLKSTGDSMDGKRVIVSGSGNVSIYAIEKAQQLGAHVVACSDSSGYIYDPNGINLDTVKQLKEVDRKRISDYTLVHPEAEFHPNFTDIWSIPCEVAIPSATQNEIDAKAAKQLIAGGVKAVVEGANMPSSLEAIDLFLDNNVLFGPAKAANAGGVAVSALEMAQNSMRFAWTAEEVDARLLQIMKNIYSESMKAAEEYGSKGNLVVGSNIAGFLKVARIMLAQGVI</sequence>
<dbReference type="InterPro" id="IPR006095">
    <property type="entry name" value="Glu/Leu/Phe/Val/Trp_DH"/>
</dbReference>
<dbReference type="Gene3D" id="3.40.50.10860">
    <property type="entry name" value="Leucine Dehydrogenase, chain A, domain 1"/>
    <property type="match status" value="1"/>
</dbReference>
<protein>
    <recommendedName>
        <fullName evidence="3 5">Glutamate dehydrogenase</fullName>
    </recommendedName>
</protein>
<comment type="similarity">
    <text evidence="1 5 6">Belongs to the Glu/Leu/Phe/Val dehydrogenases family.</text>
</comment>
<dbReference type="PANTHER" id="PTHR43571:SF1">
    <property type="entry name" value="NADP-SPECIFIC GLUTAMATE DEHYDROGENASE 1-RELATED"/>
    <property type="match status" value="1"/>
</dbReference>
<reference evidence="8" key="1">
    <citation type="submission" date="2022-01" db="EMBL/GenBank/DDBJ databases">
        <title>Paenibacillus spongiae sp. nov., isolated from marine sponge.</title>
        <authorList>
            <person name="Li Z."/>
            <person name="Zhang M."/>
        </authorList>
    </citation>
    <scope>NUCLEOTIDE SEQUENCE</scope>
    <source>
        <strain evidence="8">PHS-Z3</strain>
    </source>
</reference>
<dbReference type="RefSeq" id="WP_258386146.1">
    <property type="nucleotide sequence ID" value="NZ_CP091430.1"/>
</dbReference>
<gene>
    <name evidence="8" type="primary">gdhA</name>
    <name evidence="8" type="ORF">L1F29_32665</name>
</gene>
<evidence type="ECO:0000256" key="6">
    <source>
        <dbReference type="RuleBase" id="RU004417"/>
    </source>
</evidence>
<keyword evidence="9" id="KW-1185">Reference proteome</keyword>
<dbReference type="InterPro" id="IPR006096">
    <property type="entry name" value="Glu/Leu/Phe/Val/Trp_DH_C"/>
</dbReference>
<keyword evidence="4 5" id="KW-0560">Oxidoreductase</keyword>
<dbReference type="Proteomes" id="UP001057877">
    <property type="component" value="Chromosome"/>
</dbReference>
<dbReference type="Pfam" id="PF02812">
    <property type="entry name" value="ELFV_dehydrog_N"/>
    <property type="match status" value="1"/>
</dbReference>
<dbReference type="SUPFAM" id="SSF51735">
    <property type="entry name" value="NAD(P)-binding Rossmann-fold domains"/>
    <property type="match status" value="1"/>
</dbReference>
<dbReference type="PIRSF" id="PIRSF000185">
    <property type="entry name" value="Glu_DH"/>
    <property type="match status" value="1"/>
</dbReference>
<evidence type="ECO:0000313" key="8">
    <source>
        <dbReference type="EMBL" id="UVI30076.1"/>
    </source>
</evidence>